<evidence type="ECO:0000256" key="1">
    <source>
        <dbReference type="SAM" id="MobiDB-lite"/>
    </source>
</evidence>
<evidence type="ECO:0000256" key="2">
    <source>
        <dbReference type="SAM" id="SignalP"/>
    </source>
</evidence>
<feature type="compositionally biased region" description="Basic residues" evidence="1">
    <location>
        <begin position="70"/>
        <end position="88"/>
    </location>
</feature>
<evidence type="ECO:0000313" key="4">
    <source>
        <dbReference type="Proteomes" id="UP000011115"/>
    </source>
</evidence>
<name>M1AUE1_SOLTU</name>
<keyword evidence="4" id="KW-1185">Reference proteome</keyword>
<evidence type="ECO:0000313" key="3">
    <source>
        <dbReference type="EnsemblPlants" id="PGSC0003DMT400030537"/>
    </source>
</evidence>
<sequence>MIGIMTILLCSAAEILCTTLSMGRKRNLSEDGGREDEEEKPMKDRRVKEKQEGRESMRPSMIKNKEKRAVVHAKLKQQKKVEKRKKVKAREAAEKKKHLC</sequence>
<dbReference type="HOGENOM" id="CLU_2311139_0_0_1"/>
<reference evidence="4" key="1">
    <citation type="journal article" date="2011" name="Nature">
        <title>Genome sequence and analysis of the tuber crop potato.</title>
        <authorList>
            <consortium name="The Potato Genome Sequencing Consortium"/>
        </authorList>
    </citation>
    <scope>NUCLEOTIDE SEQUENCE [LARGE SCALE GENOMIC DNA]</scope>
    <source>
        <strain evidence="4">cv. DM1-3 516 R44</strain>
    </source>
</reference>
<keyword evidence="2" id="KW-0732">Signal</keyword>
<accession>M1AUE1</accession>
<dbReference type="OrthoDB" id="1063785at2759"/>
<feature type="chain" id="PRO_5004011404" evidence="2">
    <location>
        <begin position="18"/>
        <end position="100"/>
    </location>
</feature>
<dbReference type="ExpressionAtlas" id="M1AUE1">
    <property type="expression patterns" value="baseline"/>
</dbReference>
<dbReference type="Proteomes" id="UP000011115">
    <property type="component" value="Unassembled WGS sequence"/>
</dbReference>
<dbReference type="Gramene" id="PGSC0003DMT400030537">
    <property type="protein sequence ID" value="PGSC0003DMT400030537"/>
    <property type="gene ID" value="PGSC0003DMG400011694"/>
</dbReference>
<dbReference type="EnsemblPlants" id="PGSC0003DMT400030537">
    <property type="protein sequence ID" value="PGSC0003DMT400030537"/>
    <property type="gene ID" value="PGSC0003DMG400011694"/>
</dbReference>
<feature type="compositionally biased region" description="Basic and acidic residues" evidence="1">
    <location>
        <begin position="40"/>
        <end position="69"/>
    </location>
</feature>
<gene>
    <name evidence="3" type="primary">LOC102587310</name>
</gene>
<feature type="signal peptide" evidence="2">
    <location>
        <begin position="1"/>
        <end position="17"/>
    </location>
</feature>
<reference evidence="3" key="2">
    <citation type="submission" date="2015-06" db="UniProtKB">
        <authorList>
            <consortium name="EnsemblPlants"/>
        </authorList>
    </citation>
    <scope>IDENTIFICATION</scope>
    <source>
        <strain evidence="3">DM1-3 516 R44</strain>
    </source>
</reference>
<organism evidence="3 4">
    <name type="scientific">Solanum tuberosum</name>
    <name type="common">Potato</name>
    <dbReference type="NCBI Taxonomy" id="4113"/>
    <lineage>
        <taxon>Eukaryota</taxon>
        <taxon>Viridiplantae</taxon>
        <taxon>Streptophyta</taxon>
        <taxon>Embryophyta</taxon>
        <taxon>Tracheophyta</taxon>
        <taxon>Spermatophyta</taxon>
        <taxon>Magnoliopsida</taxon>
        <taxon>eudicotyledons</taxon>
        <taxon>Gunneridae</taxon>
        <taxon>Pentapetalae</taxon>
        <taxon>asterids</taxon>
        <taxon>lamiids</taxon>
        <taxon>Solanales</taxon>
        <taxon>Solanaceae</taxon>
        <taxon>Solanoideae</taxon>
        <taxon>Solaneae</taxon>
        <taxon>Solanum</taxon>
    </lineage>
</organism>
<proteinExistence type="predicted"/>
<feature type="region of interest" description="Disordered" evidence="1">
    <location>
        <begin position="23"/>
        <end position="100"/>
    </location>
</feature>
<dbReference type="AlphaFoldDB" id="M1AUE1"/>
<protein>
    <submittedName>
        <fullName evidence="3">Serpin</fullName>
    </submittedName>
</protein>